<dbReference type="SUPFAM" id="SSF53474">
    <property type="entry name" value="alpha/beta-Hydrolases"/>
    <property type="match status" value="1"/>
</dbReference>
<dbReference type="InterPro" id="IPR050266">
    <property type="entry name" value="AB_hydrolase_sf"/>
</dbReference>
<dbReference type="SUPFAM" id="SSF47336">
    <property type="entry name" value="ACP-like"/>
    <property type="match status" value="1"/>
</dbReference>
<evidence type="ECO:0000259" key="5">
    <source>
        <dbReference type="PROSITE" id="PS50075"/>
    </source>
</evidence>
<dbReference type="PRINTS" id="PR00111">
    <property type="entry name" value="ABHYDROLASE"/>
</dbReference>
<evidence type="ECO:0000256" key="3">
    <source>
        <dbReference type="ARBA" id="ARBA00022801"/>
    </source>
</evidence>
<dbReference type="Gene3D" id="1.10.1200.10">
    <property type="entry name" value="ACP-like"/>
    <property type="match status" value="1"/>
</dbReference>
<dbReference type="SMART" id="SM00823">
    <property type="entry name" value="PKS_PP"/>
    <property type="match status" value="1"/>
</dbReference>
<name>A0A3S9UV12_9BACL</name>
<evidence type="ECO:0000256" key="4">
    <source>
        <dbReference type="SAM" id="MobiDB-lite"/>
    </source>
</evidence>
<keyword evidence="3 6" id="KW-0378">Hydrolase</keyword>
<sequence>MSSYSRMQLLQMVENGQLSPEEALSLIRGNQRMSPDNTQEDPPDAAPSGLAGQIRQILVEGVATLLKVPAAKIDLDTGWSSFGFDSISFTGFQSYLAEKLKVDLSMNVFLEYGTINELGEHLLEQTPSLPAATADLAPAYAHEAAGTAESPRVVGSQVAYSAGNVRQTALDKSMWQKTDSSEKADTVPVRGPEVGQNHLRLISSSDQFFTRFWQELGSQKAFTGSYRSYSLEELEEDRHKYIQLLVGTSSGKSMEVVVSGKGSPLVLVGGVGMASPMVLKQFEHFSQKHKVICIHNPGCGLSEDIEDYTLEGRARIIAEVLDGLGVKEPVDFIGFSWGGLLGQTFSVMYPKRISRLVLVSSIYEIVNENPKMNADEAMRLDLEAVPGGEDYSELMECGKSIDQRIFTKYMEYYLPGNQKSYSTMNILRQIQAPVLIVFGRNDTIINTRQSKVMGATIPGAAMLELEDAAHFLFMTHHKQLNLAVEDFLVGNTKPHFFSLKECRAQMLEFERCRLAELQIAGLEEYDGLEERLNNLCTSYAFRFLKDSGIDVSAGAIHDRNEWAMRLRLPAAYTRLLDCMIDMLAEDRIVKLMDSRVKFVADESTVPDPKVLYEACLESYPEFKGMLSFLDYCVGKYQDALTGKIPPVSVLFPKGSSDALEQSNRDTVEHGRERVYAGVVHDTLSLLIDAGEGAEINILEVGGGTGLLTRQLLPLAARANVNYWFTDIGEYFIGKARQNPEFASLNFKTFDITKDPEAQGFTSGSFDAVLGLNVVHATKDIQGTVDNLKPLLAPGGIMMLIEACKRQRWVDMVWGLAEGWWVFEDLHLRQKSPIIDPYAWEKVLAASDFREFHVFPEKDNQRFTADCVIAAAQYR</sequence>
<dbReference type="InterPro" id="IPR029063">
    <property type="entry name" value="SAM-dependent_MTases_sf"/>
</dbReference>
<dbReference type="AlphaFoldDB" id="A0A3S9UV12"/>
<dbReference type="GO" id="GO:0016787">
    <property type="term" value="F:hydrolase activity"/>
    <property type="evidence" value="ECO:0007669"/>
    <property type="project" value="UniProtKB-KW"/>
</dbReference>
<accession>A0A3S9UV12</accession>
<dbReference type="SUPFAM" id="SSF53335">
    <property type="entry name" value="S-adenosyl-L-methionine-dependent methyltransferases"/>
    <property type="match status" value="1"/>
</dbReference>
<dbReference type="InterPro" id="IPR036736">
    <property type="entry name" value="ACP-like_sf"/>
</dbReference>
<dbReference type="Pfam" id="PF00561">
    <property type="entry name" value="Abhydrolase_1"/>
    <property type="match status" value="1"/>
</dbReference>
<dbReference type="GO" id="GO:0031177">
    <property type="term" value="F:phosphopantetheine binding"/>
    <property type="evidence" value="ECO:0007669"/>
    <property type="project" value="InterPro"/>
</dbReference>
<organism evidence="6 7">
    <name type="scientific">Paenibacillus lutimineralis</name>
    <dbReference type="NCBI Taxonomy" id="2707005"/>
    <lineage>
        <taxon>Bacteria</taxon>
        <taxon>Bacillati</taxon>
        <taxon>Bacillota</taxon>
        <taxon>Bacilli</taxon>
        <taxon>Bacillales</taxon>
        <taxon>Paenibacillaceae</taxon>
        <taxon>Paenibacillus</taxon>
    </lineage>
</organism>
<dbReference type="PANTHER" id="PTHR43798:SF31">
    <property type="entry name" value="AB HYDROLASE SUPERFAMILY PROTEIN YCLE"/>
    <property type="match status" value="1"/>
</dbReference>
<evidence type="ECO:0000256" key="2">
    <source>
        <dbReference type="ARBA" id="ARBA00022553"/>
    </source>
</evidence>
<dbReference type="KEGG" id="plut:EI981_06630"/>
<dbReference type="CDD" id="cd02440">
    <property type="entry name" value="AdoMet_MTases"/>
    <property type="match status" value="1"/>
</dbReference>
<dbReference type="Pfam" id="PF08242">
    <property type="entry name" value="Methyltransf_12"/>
    <property type="match status" value="1"/>
</dbReference>
<dbReference type="InterPro" id="IPR009081">
    <property type="entry name" value="PP-bd_ACP"/>
</dbReference>
<feature type="region of interest" description="Disordered" evidence="4">
    <location>
        <begin position="171"/>
        <end position="190"/>
    </location>
</feature>
<keyword evidence="1" id="KW-0596">Phosphopantetheine</keyword>
<dbReference type="Gene3D" id="3.40.50.1820">
    <property type="entry name" value="alpha/beta hydrolase"/>
    <property type="match status" value="1"/>
</dbReference>
<dbReference type="EMBL" id="CP034346">
    <property type="protein sequence ID" value="AZS14162.1"/>
    <property type="molecule type" value="Genomic_DNA"/>
</dbReference>
<dbReference type="InterPro" id="IPR020806">
    <property type="entry name" value="PKS_PP-bd"/>
</dbReference>
<dbReference type="InterPro" id="IPR013217">
    <property type="entry name" value="Methyltransf_12"/>
</dbReference>
<dbReference type="Pfam" id="PF00550">
    <property type="entry name" value="PP-binding"/>
    <property type="match status" value="1"/>
</dbReference>
<dbReference type="PANTHER" id="PTHR43798">
    <property type="entry name" value="MONOACYLGLYCEROL LIPASE"/>
    <property type="match status" value="1"/>
</dbReference>
<dbReference type="Proteomes" id="UP000270678">
    <property type="component" value="Chromosome"/>
</dbReference>
<dbReference type="Gene3D" id="3.40.50.150">
    <property type="entry name" value="Vaccinia Virus protein VP39"/>
    <property type="match status" value="1"/>
</dbReference>
<dbReference type="PROSITE" id="PS50075">
    <property type="entry name" value="CARRIER"/>
    <property type="match status" value="1"/>
</dbReference>
<evidence type="ECO:0000256" key="1">
    <source>
        <dbReference type="ARBA" id="ARBA00022450"/>
    </source>
</evidence>
<feature type="domain" description="Carrier" evidence="5">
    <location>
        <begin position="49"/>
        <end position="126"/>
    </location>
</feature>
<evidence type="ECO:0000313" key="7">
    <source>
        <dbReference type="Proteomes" id="UP000270678"/>
    </source>
</evidence>
<dbReference type="GO" id="GO:0016020">
    <property type="term" value="C:membrane"/>
    <property type="evidence" value="ECO:0007669"/>
    <property type="project" value="TreeGrafter"/>
</dbReference>
<dbReference type="OrthoDB" id="9808398at2"/>
<dbReference type="InterPro" id="IPR000073">
    <property type="entry name" value="AB_hydrolase_1"/>
</dbReference>
<dbReference type="InterPro" id="IPR029058">
    <property type="entry name" value="AB_hydrolase_fold"/>
</dbReference>
<protein>
    <submittedName>
        <fullName evidence="6">Alpha/beta fold hydrolase</fullName>
    </submittedName>
</protein>
<gene>
    <name evidence="6" type="ORF">EI981_06630</name>
</gene>
<keyword evidence="2" id="KW-0597">Phosphoprotein</keyword>
<evidence type="ECO:0000313" key="6">
    <source>
        <dbReference type="EMBL" id="AZS14162.1"/>
    </source>
</evidence>
<proteinExistence type="predicted"/>
<keyword evidence="7" id="KW-1185">Reference proteome</keyword>
<reference evidence="7" key="1">
    <citation type="submission" date="2018-12" db="EMBL/GenBank/DDBJ databases">
        <title>Complete genome sequence of Paenibacillus sp. MBLB1234.</title>
        <authorList>
            <person name="Nam Y.-D."/>
            <person name="Kang J."/>
            <person name="Chung W.-H."/>
            <person name="Park Y.S."/>
        </authorList>
    </citation>
    <scope>NUCLEOTIDE SEQUENCE [LARGE SCALE GENOMIC DNA]</scope>
    <source>
        <strain evidence="7">MBLB1234</strain>
    </source>
</reference>